<evidence type="ECO:0000256" key="1">
    <source>
        <dbReference type="ARBA" id="ARBA00008791"/>
    </source>
</evidence>
<dbReference type="EMBL" id="FONZ01000003">
    <property type="protein sequence ID" value="SFF17782.1"/>
    <property type="molecule type" value="Genomic_DNA"/>
</dbReference>
<keyword evidence="4" id="KW-1185">Reference proteome</keyword>
<dbReference type="OrthoDB" id="267918at2"/>
<reference evidence="4" key="1">
    <citation type="submission" date="2016-10" db="EMBL/GenBank/DDBJ databases">
        <authorList>
            <person name="Varghese N."/>
            <person name="Submissions S."/>
        </authorList>
    </citation>
    <scope>NUCLEOTIDE SEQUENCE [LARGE SCALE GENOMIC DNA]</scope>
    <source>
        <strain evidence="4">DSM 19083</strain>
    </source>
</reference>
<dbReference type="Proteomes" id="UP000198520">
    <property type="component" value="Unassembled WGS sequence"/>
</dbReference>
<dbReference type="Pfam" id="PF00582">
    <property type="entry name" value="Usp"/>
    <property type="match status" value="2"/>
</dbReference>
<comment type="similarity">
    <text evidence="1">Belongs to the universal stress protein A family.</text>
</comment>
<evidence type="ECO:0000313" key="3">
    <source>
        <dbReference type="EMBL" id="SFF17782.1"/>
    </source>
</evidence>
<proteinExistence type="inferred from homology"/>
<dbReference type="InterPro" id="IPR014729">
    <property type="entry name" value="Rossmann-like_a/b/a_fold"/>
</dbReference>
<dbReference type="InterPro" id="IPR006015">
    <property type="entry name" value="Universal_stress_UspA"/>
</dbReference>
<dbReference type="RefSeq" id="WP_093377641.1">
    <property type="nucleotide sequence ID" value="NZ_BNAN01000003.1"/>
</dbReference>
<protein>
    <submittedName>
        <fullName evidence="3">Nucleotide-binding universal stress protein, UspA family</fullName>
    </submittedName>
</protein>
<dbReference type="PRINTS" id="PR01438">
    <property type="entry name" value="UNVRSLSTRESS"/>
</dbReference>
<dbReference type="STRING" id="285351.SAMN04488035_1820"/>
<dbReference type="Gene3D" id="3.40.50.620">
    <property type="entry name" value="HUPs"/>
    <property type="match status" value="2"/>
</dbReference>
<sequence length="322" mass="32996">MTARDVVLVGVDGSDPSMHALDWAIAEAARLGWDLHIVCAYSMPSFTAASLDGGYAALDDTAVLEGAKAVLEEAHQRASAAGVTATTAVTAGDPAGVLVDMSKEFRLVVVGTSCQGGFTGRLLGTVSSALPAHSYCPTVVVPFLGSDGARVGPSSVVTMTGLTPVNDRPLMPIRRIVVGVDGSPTAELALRAALAQADVWDCELVAVAGVPVGSSVGMLAWLPAAVDHEAVLADVAEGLKVIVDRVQADFPGREVRRIVLDGTGAELLTEFSTASDLVVVGSRGRGGFAGLLLGSTSQAVLHHAKCPVMVVTKRAVEGDPEH</sequence>
<gene>
    <name evidence="3" type="ORF">SAMN04488035_1820</name>
</gene>
<organism evidence="3 4">
    <name type="scientific">Flavimobilis marinus</name>
    <dbReference type="NCBI Taxonomy" id="285351"/>
    <lineage>
        <taxon>Bacteria</taxon>
        <taxon>Bacillati</taxon>
        <taxon>Actinomycetota</taxon>
        <taxon>Actinomycetes</taxon>
        <taxon>Micrococcales</taxon>
        <taxon>Jonesiaceae</taxon>
        <taxon>Flavimobilis</taxon>
    </lineage>
</organism>
<dbReference type="CDD" id="cd00293">
    <property type="entry name" value="USP-like"/>
    <property type="match status" value="1"/>
</dbReference>
<dbReference type="InterPro" id="IPR006016">
    <property type="entry name" value="UspA"/>
</dbReference>
<dbReference type="SUPFAM" id="SSF52402">
    <property type="entry name" value="Adenine nucleotide alpha hydrolases-like"/>
    <property type="match status" value="2"/>
</dbReference>
<feature type="domain" description="UspA" evidence="2">
    <location>
        <begin position="173"/>
        <end position="311"/>
    </location>
</feature>
<accession>A0A1I2GJV1</accession>
<dbReference type="AlphaFoldDB" id="A0A1I2GJV1"/>
<dbReference type="PANTHER" id="PTHR46268">
    <property type="entry name" value="STRESS RESPONSE PROTEIN NHAX"/>
    <property type="match status" value="1"/>
</dbReference>
<feature type="domain" description="UspA" evidence="2">
    <location>
        <begin position="6"/>
        <end position="142"/>
    </location>
</feature>
<dbReference type="PANTHER" id="PTHR46268:SF6">
    <property type="entry name" value="UNIVERSAL STRESS PROTEIN UP12"/>
    <property type="match status" value="1"/>
</dbReference>
<evidence type="ECO:0000259" key="2">
    <source>
        <dbReference type="Pfam" id="PF00582"/>
    </source>
</evidence>
<name>A0A1I2GJV1_9MICO</name>
<evidence type="ECO:0000313" key="4">
    <source>
        <dbReference type="Proteomes" id="UP000198520"/>
    </source>
</evidence>